<reference evidence="4 5" key="1">
    <citation type="submission" date="2019-04" db="EMBL/GenBank/DDBJ databases">
        <title>Salinimonas iocasae sp. nov., a halophilic bacterium isolated from the outer tube casing of tubeworms in Okinawa Trough.</title>
        <authorList>
            <person name="Zhang H."/>
            <person name="Wang H."/>
            <person name="Li C."/>
        </authorList>
    </citation>
    <scope>NUCLEOTIDE SEQUENCE [LARGE SCALE GENOMIC DNA]</scope>
    <source>
        <strain evidence="4 5">KX18D6</strain>
    </source>
</reference>
<dbReference type="KEGG" id="salk:FBQ74_15380"/>
<feature type="region of interest" description="Disordered" evidence="3">
    <location>
        <begin position="99"/>
        <end position="127"/>
    </location>
</feature>
<sequence>MTTPKLSRKRLNTRRFHDPKNYPYGFSRSGDFTIAESRALSEYGALLQALTDGVIEPASDSEEKILAVARGNALPQTLVERVWLKYLKRIHRVRPRGMHGCFATEPQSDAVDEDALPDFVPSENPES</sequence>
<dbReference type="RefSeq" id="WP_139757498.1">
    <property type="nucleotide sequence ID" value="NZ_CP039852.1"/>
</dbReference>
<evidence type="ECO:0000313" key="4">
    <source>
        <dbReference type="EMBL" id="QCZ94762.1"/>
    </source>
</evidence>
<dbReference type="AlphaFoldDB" id="A0A5B7YG60"/>
<proteinExistence type="inferred from homology"/>
<name>A0A5B7YG60_9ALTE</name>
<dbReference type="Pfam" id="PF04219">
    <property type="entry name" value="DUF413"/>
    <property type="match status" value="1"/>
</dbReference>
<evidence type="ECO:0000313" key="5">
    <source>
        <dbReference type="Proteomes" id="UP000304912"/>
    </source>
</evidence>
<dbReference type="OrthoDB" id="6400110at2"/>
<protein>
    <recommendedName>
        <fullName evidence="2">Macrodomain Ori protein</fullName>
    </recommendedName>
</protein>
<evidence type="ECO:0000256" key="3">
    <source>
        <dbReference type="SAM" id="MobiDB-lite"/>
    </source>
</evidence>
<gene>
    <name evidence="4" type="ORF">FBQ74_15380</name>
</gene>
<keyword evidence="5" id="KW-1185">Reference proteome</keyword>
<comment type="similarity">
    <text evidence="1">Belongs to the MaoP family.</text>
</comment>
<evidence type="ECO:0000256" key="1">
    <source>
        <dbReference type="ARBA" id="ARBA00093464"/>
    </source>
</evidence>
<evidence type="ECO:0000256" key="2">
    <source>
        <dbReference type="ARBA" id="ARBA00093628"/>
    </source>
</evidence>
<organism evidence="4 5">
    <name type="scientific">Salinimonas iocasae</name>
    <dbReference type="NCBI Taxonomy" id="2572577"/>
    <lineage>
        <taxon>Bacteria</taxon>
        <taxon>Pseudomonadati</taxon>
        <taxon>Pseudomonadota</taxon>
        <taxon>Gammaproteobacteria</taxon>
        <taxon>Alteromonadales</taxon>
        <taxon>Alteromonadaceae</taxon>
        <taxon>Alteromonas/Salinimonas group</taxon>
        <taxon>Salinimonas</taxon>
    </lineage>
</organism>
<accession>A0A5B7YG60</accession>
<dbReference type="InterPro" id="IPR007335">
    <property type="entry name" value="DUF413"/>
</dbReference>
<dbReference type="EMBL" id="CP039852">
    <property type="protein sequence ID" value="QCZ94762.1"/>
    <property type="molecule type" value="Genomic_DNA"/>
</dbReference>
<dbReference type="Proteomes" id="UP000304912">
    <property type="component" value="Chromosome"/>
</dbReference>